<feature type="transmembrane region" description="Helical" evidence="6">
    <location>
        <begin position="73"/>
        <end position="94"/>
    </location>
</feature>
<feature type="transmembrane region" description="Helical" evidence="6">
    <location>
        <begin position="399"/>
        <end position="418"/>
    </location>
</feature>
<dbReference type="FunFam" id="1.20.120.540:FF:000001">
    <property type="entry name" value="Blast:Putative inorganic phosphate cotransporter"/>
    <property type="match status" value="1"/>
</dbReference>
<dbReference type="AlphaFoldDB" id="A0A7R9I709"/>
<dbReference type="InterPro" id="IPR050382">
    <property type="entry name" value="MFS_Na/Anion_cotransporter"/>
</dbReference>
<reference evidence="7" key="1">
    <citation type="submission" date="2020-11" db="EMBL/GenBank/DDBJ databases">
        <authorList>
            <person name="Tran Van P."/>
        </authorList>
    </citation>
    <scope>NUCLEOTIDE SEQUENCE</scope>
</reference>
<feature type="transmembrane region" description="Helical" evidence="6">
    <location>
        <begin position="6"/>
        <end position="23"/>
    </location>
</feature>
<dbReference type="PANTHER" id="PTHR11662">
    <property type="entry name" value="SOLUTE CARRIER FAMILY 17"/>
    <property type="match status" value="1"/>
</dbReference>
<keyword evidence="3 6" id="KW-1133">Transmembrane helix</keyword>
<keyword evidence="4 6" id="KW-0472">Membrane</keyword>
<sequence>MSAMFLPENIIYALFVPAASFGVRHVQAILLFGCLTVAYTLRVNLSVAIVSMTDKNGSNPNFKEYEWNTQTRSTILSSFFWGYVVMQVPAGMLGQRFGPKLFLMGAMAVCSVFNMLTPLAASWGGWGLVCACRIIQGLSQDDKMGTPARIFPKLVDVGGIPSFNNAVHRHVCDAIALFQAFVFPSTHNILPMWSTPEERGRFATWVYAGSQFGTILAMPICGALAQSAAGWPSVFYLFGGVGLLWCVVWFFLGADSPASHKWISQDEKLYIEASLAKITSSDKNSLLSALPYLMMWIMSFIMSWAADFMETRKTISLTVSRKLFNSIAHCLPQLISSGECSTAPCLPQLISSGECSTAPCLPQLISSGECSTAPCLPQLISSGECSTAPCLPQLISSGIYFLCNLFFVLFGSAVVQPWNEPETSEEKSSKQARSHHATKQLTDDT</sequence>
<dbReference type="SUPFAM" id="SSF103473">
    <property type="entry name" value="MFS general substrate transporter"/>
    <property type="match status" value="2"/>
</dbReference>
<evidence type="ECO:0000256" key="5">
    <source>
        <dbReference type="SAM" id="MobiDB-lite"/>
    </source>
</evidence>
<evidence type="ECO:0000256" key="2">
    <source>
        <dbReference type="ARBA" id="ARBA00022692"/>
    </source>
</evidence>
<feature type="transmembrane region" description="Helical" evidence="6">
    <location>
        <begin position="101"/>
        <end position="121"/>
    </location>
</feature>
<dbReference type="InterPro" id="IPR027378">
    <property type="entry name" value="Nucleotide_channel_N"/>
</dbReference>
<dbReference type="InterPro" id="IPR011701">
    <property type="entry name" value="MFS"/>
</dbReference>
<evidence type="ECO:0000256" key="1">
    <source>
        <dbReference type="ARBA" id="ARBA00004141"/>
    </source>
</evidence>
<proteinExistence type="predicted"/>
<evidence type="ECO:0000256" key="3">
    <source>
        <dbReference type="ARBA" id="ARBA00022989"/>
    </source>
</evidence>
<dbReference type="PANTHER" id="PTHR11662:SF280">
    <property type="entry name" value="FI21844P1-RELATED"/>
    <property type="match status" value="1"/>
</dbReference>
<dbReference type="EMBL" id="OD569135">
    <property type="protein sequence ID" value="CAD7447699.1"/>
    <property type="molecule type" value="Genomic_DNA"/>
</dbReference>
<name>A0A7R9I709_9NEOP</name>
<evidence type="ECO:0000313" key="7">
    <source>
        <dbReference type="EMBL" id="CAD7447699.1"/>
    </source>
</evidence>
<protein>
    <recommendedName>
        <fullName evidence="8">Inorganic phosphate cotransporter</fullName>
    </recommendedName>
</protein>
<dbReference type="GO" id="GO:0006820">
    <property type="term" value="P:monoatomic anion transport"/>
    <property type="evidence" value="ECO:0007669"/>
    <property type="project" value="TreeGrafter"/>
</dbReference>
<comment type="subcellular location">
    <subcellularLocation>
        <location evidence="1">Membrane</location>
        <topology evidence="1">Multi-pass membrane protein</topology>
    </subcellularLocation>
</comment>
<gene>
    <name evidence="7" type="ORF">TBIB3V08_LOCUS10007</name>
</gene>
<keyword evidence="2 6" id="KW-0812">Transmembrane</keyword>
<dbReference type="Gene3D" id="1.20.120.540">
    <property type="entry name" value="Voltage-gated potassium channels"/>
    <property type="match status" value="1"/>
</dbReference>
<dbReference type="Gene3D" id="1.20.1250.20">
    <property type="entry name" value="MFS general substrate transporter like domains"/>
    <property type="match status" value="1"/>
</dbReference>
<evidence type="ECO:0000256" key="6">
    <source>
        <dbReference type="SAM" id="Phobius"/>
    </source>
</evidence>
<accession>A0A7R9I709</accession>
<dbReference type="InterPro" id="IPR036259">
    <property type="entry name" value="MFS_trans_sf"/>
</dbReference>
<feature type="region of interest" description="Disordered" evidence="5">
    <location>
        <begin position="420"/>
        <end position="445"/>
    </location>
</feature>
<feature type="transmembrane region" description="Helical" evidence="6">
    <location>
        <begin position="234"/>
        <end position="252"/>
    </location>
</feature>
<feature type="transmembrane region" description="Helical" evidence="6">
    <location>
        <begin position="289"/>
        <end position="306"/>
    </location>
</feature>
<feature type="transmembrane region" description="Helical" evidence="6">
    <location>
        <begin position="30"/>
        <end position="53"/>
    </location>
</feature>
<feature type="transmembrane region" description="Helical" evidence="6">
    <location>
        <begin position="202"/>
        <end position="225"/>
    </location>
</feature>
<evidence type="ECO:0000256" key="4">
    <source>
        <dbReference type="ARBA" id="ARBA00023136"/>
    </source>
</evidence>
<organism evidence="7">
    <name type="scientific">Timema bartmani</name>
    <dbReference type="NCBI Taxonomy" id="61472"/>
    <lineage>
        <taxon>Eukaryota</taxon>
        <taxon>Metazoa</taxon>
        <taxon>Ecdysozoa</taxon>
        <taxon>Arthropoda</taxon>
        <taxon>Hexapoda</taxon>
        <taxon>Insecta</taxon>
        <taxon>Pterygota</taxon>
        <taxon>Neoptera</taxon>
        <taxon>Polyneoptera</taxon>
        <taxon>Phasmatodea</taxon>
        <taxon>Timematodea</taxon>
        <taxon>Timematoidea</taxon>
        <taxon>Timematidae</taxon>
        <taxon>Timema</taxon>
    </lineage>
</organism>
<evidence type="ECO:0008006" key="8">
    <source>
        <dbReference type="Google" id="ProtNLM"/>
    </source>
</evidence>
<dbReference type="Pfam" id="PF07690">
    <property type="entry name" value="MFS_1"/>
    <property type="match status" value="2"/>
</dbReference>
<dbReference type="GO" id="GO:0022857">
    <property type="term" value="F:transmembrane transporter activity"/>
    <property type="evidence" value="ECO:0007669"/>
    <property type="project" value="InterPro"/>
</dbReference>
<dbReference type="GO" id="GO:0016020">
    <property type="term" value="C:membrane"/>
    <property type="evidence" value="ECO:0007669"/>
    <property type="project" value="UniProtKB-SubCell"/>
</dbReference>